<feature type="region of interest" description="Disordered" evidence="2">
    <location>
        <begin position="1123"/>
        <end position="1167"/>
    </location>
</feature>
<feature type="region of interest" description="Disordered" evidence="2">
    <location>
        <begin position="163"/>
        <end position="188"/>
    </location>
</feature>
<feature type="compositionally biased region" description="Low complexity" evidence="2">
    <location>
        <begin position="108"/>
        <end position="119"/>
    </location>
</feature>
<feature type="compositionally biased region" description="Basic and acidic residues" evidence="2">
    <location>
        <begin position="168"/>
        <end position="184"/>
    </location>
</feature>
<accession>A0A7S3QHJ6</accession>
<dbReference type="EMBL" id="HBIO01029357">
    <property type="protein sequence ID" value="CAE0477671.1"/>
    <property type="molecule type" value="Transcribed_RNA"/>
</dbReference>
<keyword evidence="1" id="KW-0175">Coiled coil</keyword>
<feature type="compositionally biased region" description="Gly residues" evidence="2">
    <location>
        <begin position="305"/>
        <end position="315"/>
    </location>
</feature>
<sequence>MSDDDTVTEAGDDEHEHEHENNDNDNDNDNDQETLSLGLGGATTFTFDTEQEHEHGNNDHDHDPGSAAPKDDTHPQPSSSTVTIINPPPQASDNSDNNDNTTVPAMQTDTNKNTNTNTDKNTDTDTGMPRSTSDSSLALLNVVVIEDEKDVGMELMMKPMLMEDDDHDRDHNNDNDDADNKGVDGAEDGTVGARVEENNINTNISTNNDSSGSNNDILPVDSLDLDIGMGMGMTMDIDMELPVVAEVGVVGDMGVGVDYSNLKNANAIIHVGDSGIHATVIKDKDETEDLQDVFPGMKIKKGKSNGDGDGDGNGNGDDNSKNNNSSGSGSGNGRKKTKRKKRKMPSISFKFGKGTTNSNSRNSNIVGESTGDPKLDEIAGSASGVRTINGNGNRKTTVRKIVTPLTLPQSSNTYEMAMAPYHTRISMGYHKDRNLVHASLQDSEDFFAEPHEDQDPINIELIRQKEDKRRQNDLSELAQQKKSSQTQILQQLQIKWNFQLQEFHLRIEKLQEKMEARQRTQRDDLESQHHANIKALEEKGAEEMTFLKDKNQKDLHEIHQKYSQWINPHHQQQQQHNNNNQQQQQQQPNELPPQMQQMRAVDIHQNTQKAMELRHNLNQKVNELLLESDTEYKKKLYKLQNHHQKRKVELDSAIKSLSSKLQQRHDQVKFQRMREHESRYVRMQVEIQNRELRFGGGGGSGDKSSNSGGSRNDDRKDANTDMAKGGPSSNKTPLMTNENGTKKGMSEDSCSMGIASGTGPGAASASIHTNTSKENEYQIGAALRQKRRKAFLSRSLLPTFLIVEIHNEGLNVSCRIGIFGNGDADAGAAAGGTSASTVNSNGGNAGSSGSVEKVLSDFLPWGYIARRFLHSITCGEIPDHPIFDKKLLSKNNGQIKCLISSRLVSNEEAIQQRDAAREGGHVLQELSKRSSEHKATLSNDIQAETVCNQNFKQSLKELEKAKQKLMQVHSQTQNLKDAKNKDLAQIMLQYEGMVAKAEAQHKLNSENLAGTRKRRIVTTEAYKRILQDCGHAKKFQAREEASKEYETNELLSYLFTLHKVTNERNHKLANERKKIGIGGGIGTDEQKDKAAQTKYTMIILREPRSSVVDARIAMEDFHAEKVSSTANVNMNSSNTSSSGNGNTDVSGNGSGESNAETSTKKKATRISKEDAIRSEQLLLLSTHPAGKIPSNTPPADMNGSMEWGEPGWHLNLEVPSAIIRTTRQRRPLNSNCLLQIAPHSSIYNRLSSEFSSSQGHQAASLLDTRHLSSLAYGCSSKSEISGSRDDATLTSVDPLCRDDNAIVYSYTYHPPSKAKAKTSRKRSPKGGTTAKAKKRKTK</sequence>
<feature type="compositionally biased region" description="Polar residues" evidence="2">
    <location>
        <begin position="727"/>
        <end position="739"/>
    </location>
</feature>
<feature type="region of interest" description="Disordered" evidence="2">
    <location>
        <begin position="1307"/>
        <end position="1338"/>
    </location>
</feature>
<feature type="region of interest" description="Disordered" evidence="2">
    <location>
        <begin position="1"/>
        <end position="133"/>
    </location>
</feature>
<feature type="region of interest" description="Disordered" evidence="2">
    <location>
        <begin position="287"/>
        <end position="383"/>
    </location>
</feature>
<protein>
    <submittedName>
        <fullName evidence="3">Uncharacterized protein</fullName>
    </submittedName>
</protein>
<feature type="region of interest" description="Disordered" evidence="2">
    <location>
        <begin position="691"/>
        <end position="749"/>
    </location>
</feature>
<organism evidence="3">
    <name type="scientific">Chaetoceros debilis</name>
    <dbReference type="NCBI Taxonomy" id="122233"/>
    <lineage>
        <taxon>Eukaryota</taxon>
        <taxon>Sar</taxon>
        <taxon>Stramenopiles</taxon>
        <taxon>Ochrophyta</taxon>
        <taxon>Bacillariophyta</taxon>
        <taxon>Coscinodiscophyceae</taxon>
        <taxon>Chaetocerotophycidae</taxon>
        <taxon>Chaetocerotales</taxon>
        <taxon>Chaetocerotaceae</taxon>
        <taxon>Chaetoceros</taxon>
    </lineage>
</organism>
<gene>
    <name evidence="3" type="ORF">CDEB00056_LOCUS22524</name>
</gene>
<proteinExistence type="predicted"/>
<feature type="coiled-coil region" evidence="1">
    <location>
        <begin position="948"/>
        <end position="978"/>
    </location>
</feature>
<feature type="compositionally biased region" description="Low complexity" evidence="2">
    <location>
        <begin position="1123"/>
        <end position="1147"/>
    </location>
</feature>
<feature type="compositionally biased region" description="Polar residues" evidence="2">
    <location>
        <begin position="75"/>
        <end position="84"/>
    </location>
</feature>
<name>A0A7S3QHJ6_9STRA</name>
<feature type="region of interest" description="Disordered" evidence="2">
    <location>
        <begin position="569"/>
        <end position="597"/>
    </location>
</feature>
<reference evidence="3" key="1">
    <citation type="submission" date="2021-01" db="EMBL/GenBank/DDBJ databases">
        <authorList>
            <person name="Corre E."/>
            <person name="Pelletier E."/>
            <person name="Niang G."/>
            <person name="Scheremetjew M."/>
            <person name="Finn R."/>
            <person name="Kale V."/>
            <person name="Holt S."/>
            <person name="Cochrane G."/>
            <person name="Meng A."/>
            <person name="Brown T."/>
            <person name="Cohen L."/>
        </authorList>
    </citation>
    <scope>NUCLEOTIDE SEQUENCE</scope>
    <source>
        <strain evidence="3">MM31A-1</strain>
    </source>
</reference>
<feature type="compositionally biased region" description="Polar residues" evidence="2">
    <location>
        <begin position="354"/>
        <end position="367"/>
    </location>
</feature>
<feature type="compositionally biased region" description="Basic and acidic residues" evidence="2">
    <location>
        <begin position="50"/>
        <end position="74"/>
    </location>
</feature>
<evidence type="ECO:0000256" key="1">
    <source>
        <dbReference type="SAM" id="Coils"/>
    </source>
</evidence>
<dbReference type="PANTHER" id="PTHR42264">
    <property type="entry name" value="EPHRIN_REC_LIKE DOMAIN-CONTAINING PROTEIN"/>
    <property type="match status" value="1"/>
</dbReference>
<dbReference type="PANTHER" id="PTHR42264:SF3">
    <property type="entry name" value="F-BOX DOMAIN-CONTAINING PROTEIN-RELATED"/>
    <property type="match status" value="1"/>
</dbReference>
<feature type="compositionally biased region" description="Acidic residues" evidence="2">
    <location>
        <begin position="1"/>
        <end position="13"/>
    </location>
</feature>
<feature type="compositionally biased region" description="Basic residues" evidence="2">
    <location>
        <begin position="333"/>
        <end position="344"/>
    </location>
</feature>
<evidence type="ECO:0000313" key="3">
    <source>
        <dbReference type="EMBL" id="CAE0477671.1"/>
    </source>
</evidence>
<evidence type="ECO:0000256" key="2">
    <source>
        <dbReference type="SAM" id="MobiDB-lite"/>
    </source>
</evidence>
<feature type="compositionally biased region" description="Acidic residues" evidence="2">
    <location>
        <begin position="23"/>
        <end position="32"/>
    </location>
</feature>
<feature type="compositionally biased region" description="Basic residues" evidence="2">
    <location>
        <begin position="1312"/>
        <end position="1324"/>
    </location>
</feature>